<keyword evidence="2" id="KW-0812">Transmembrane</keyword>
<organism evidence="3 4">
    <name type="scientific">Cytobacillus firmus</name>
    <name type="common">Bacillus firmus</name>
    <dbReference type="NCBI Taxonomy" id="1399"/>
    <lineage>
        <taxon>Bacteria</taxon>
        <taxon>Bacillati</taxon>
        <taxon>Bacillota</taxon>
        <taxon>Bacilli</taxon>
        <taxon>Bacillales</taxon>
        <taxon>Bacillaceae</taxon>
        <taxon>Cytobacillus</taxon>
    </lineage>
</organism>
<dbReference type="Proteomes" id="UP000465778">
    <property type="component" value="Unassembled WGS sequence"/>
</dbReference>
<comment type="caution">
    <text evidence="3">The sequence shown here is derived from an EMBL/GenBank/DDBJ whole genome shotgun (WGS) entry which is preliminary data.</text>
</comment>
<protein>
    <recommendedName>
        <fullName evidence="5">DUF4367 domain-containing protein</fullName>
    </recommendedName>
</protein>
<dbReference type="OrthoDB" id="2832823at2"/>
<dbReference type="AlphaFoldDB" id="A0A800MYP4"/>
<evidence type="ECO:0008006" key="5">
    <source>
        <dbReference type="Google" id="ProtNLM"/>
    </source>
</evidence>
<name>A0A800MYP4_CYTFI</name>
<keyword evidence="2" id="KW-0472">Membrane</keyword>
<evidence type="ECO:0000313" key="4">
    <source>
        <dbReference type="Proteomes" id="UP000465778"/>
    </source>
</evidence>
<feature type="transmembrane region" description="Helical" evidence="2">
    <location>
        <begin position="45"/>
        <end position="67"/>
    </location>
</feature>
<evidence type="ECO:0000313" key="3">
    <source>
        <dbReference type="EMBL" id="KAF0824893.1"/>
    </source>
</evidence>
<evidence type="ECO:0000256" key="2">
    <source>
        <dbReference type="SAM" id="Phobius"/>
    </source>
</evidence>
<evidence type="ECO:0000256" key="1">
    <source>
        <dbReference type="SAM" id="MobiDB-lite"/>
    </source>
</evidence>
<sequence length="202" mass="22487">MKSSFESDNSFRELGRIPRSQKQKQESLQKILSGIEEKPKRKKAIFPRFLSAAAVMAACVMFAFIIFSEDSITRGSSSSEMLGNSFISQTTIAFSETEKSFSADGKYTAETATVKDPKWESTARNAINSAIPAEAVIDAKPSYDIQFFLKGKDPVKMKVWNEQGKVYFKLMDSEEIFSVPAAEGAIFMEYLEAIAQSIQNTP</sequence>
<dbReference type="RefSeq" id="WP_159344597.1">
    <property type="nucleotide sequence ID" value="NZ_JAQZDS010000002.1"/>
</dbReference>
<accession>A0A800MYP4</accession>
<feature type="region of interest" description="Disordered" evidence="1">
    <location>
        <begin position="1"/>
        <end position="28"/>
    </location>
</feature>
<dbReference type="EMBL" id="VDEM01000009">
    <property type="protein sequence ID" value="KAF0824893.1"/>
    <property type="molecule type" value="Genomic_DNA"/>
</dbReference>
<keyword evidence="2" id="KW-1133">Transmembrane helix</keyword>
<proteinExistence type="predicted"/>
<reference evidence="3 4" key="1">
    <citation type="journal article" date="2020" name="G3 (Bethesda)">
        <title>Whole Genome Sequencing and Comparative Genomics of Two Nematicidal Bacillus Strains Reveals a Wide Range of Possible Virulence Factors.</title>
        <authorList>
            <person name="Susic N."/>
            <person name="Janezic S."/>
            <person name="Rupnik M."/>
            <person name="Geric Stare B."/>
        </authorList>
    </citation>
    <scope>NUCLEOTIDE SEQUENCE [LARGE SCALE GENOMIC DNA]</scope>
    <source>
        <strain evidence="3 4">I-1582</strain>
    </source>
</reference>
<gene>
    <name evidence="3" type="ORF">KIS1582_1280</name>
</gene>